<comment type="caution">
    <text evidence="9">The sequence shown here is derived from an EMBL/GenBank/DDBJ whole genome shotgun (WGS) entry which is preliminary data.</text>
</comment>
<evidence type="ECO:0000259" key="8">
    <source>
        <dbReference type="Pfam" id="PF00248"/>
    </source>
</evidence>
<dbReference type="CDD" id="cd19093">
    <property type="entry name" value="AKR_AtPLR-like"/>
    <property type="match status" value="1"/>
</dbReference>
<keyword evidence="6" id="KW-0809">Transit peptide</keyword>
<dbReference type="GO" id="GO:0005092">
    <property type="term" value="F:GDP-dissociation inhibitor activity"/>
    <property type="evidence" value="ECO:0007669"/>
    <property type="project" value="InterPro"/>
</dbReference>
<evidence type="ECO:0000256" key="4">
    <source>
        <dbReference type="ARBA" id="ARBA00022640"/>
    </source>
</evidence>
<evidence type="ECO:0000256" key="2">
    <source>
        <dbReference type="ARBA" id="ARBA00005593"/>
    </source>
</evidence>
<keyword evidence="7" id="KW-0560">Oxidoreductase</keyword>
<evidence type="ECO:0000313" key="10">
    <source>
        <dbReference type="Proteomes" id="UP000886595"/>
    </source>
</evidence>
<dbReference type="OrthoDB" id="2310150at2759"/>
<name>A0A8X7QS44_BRACI</name>
<dbReference type="Pfam" id="PF00996">
    <property type="entry name" value="GDI"/>
    <property type="match status" value="1"/>
</dbReference>
<dbReference type="GO" id="GO:0009507">
    <property type="term" value="C:chloroplast"/>
    <property type="evidence" value="ECO:0007669"/>
    <property type="project" value="UniProtKB-SubCell"/>
</dbReference>
<evidence type="ECO:0000256" key="7">
    <source>
        <dbReference type="ARBA" id="ARBA00023002"/>
    </source>
</evidence>
<dbReference type="InterPro" id="IPR036812">
    <property type="entry name" value="NAD(P)_OxRdtase_dom_sf"/>
</dbReference>
<dbReference type="Pfam" id="PF00248">
    <property type="entry name" value="Aldo_ket_red"/>
    <property type="match status" value="1"/>
</dbReference>
<dbReference type="InterPro" id="IPR023210">
    <property type="entry name" value="NADP_OxRdtase_dom"/>
</dbReference>
<dbReference type="PRINTS" id="PR00891">
    <property type="entry name" value="RABGDIREP"/>
</dbReference>
<keyword evidence="5" id="KW-0521">NADP</keyword>
<keyword evidence="3" id="KW-0150">Chloroplast</keyword>
<accession>A0A8X7QS44</accession>
<gene>
    <name evidence="9" type="ORF">Bca52824_057902</name>
</gene>
<dbReference type="InterPro" id="IPR018203">
    <property type="entry name" value="GDP_dissociation_inhibitor"/>
</dbReference>
<evidence type="ECO:0000313" key="9">
    <source>
        <dbReference type="EMBL" id="KAG2275347.1"/>
    </source>
</evidence>
<dbReference type="FunFam" id="3.20.20.100:FF:000043">
    <property type="entry name" value="Pyridoxal reductase, chloroplastic"/>
    <property type="match status" value="1"/>
</dbReference>
<dbReference type="Gene3D" id="3.20.20.100">
    <property type="entry name" value="NADP-dependent oxidoreductase domain"/>
    <property type="match status" value="1"/>
</dbReference>
<reference evidence="9 10" key="1">
    <citation type="submission" date="2020-02" db="EMBL/GenBank/DDBJ databases">
        <authorList>
            <person name="Ma Q."/>
            <person name="Huang Y."/>
            <person name="Song X."/>
            <person name="Pei D."/>
        </authorList>
    </citation>
    <scope>NUCLEOTIDE SEQUENCE [LARGE SCALE GENOMIC DNA]</scope>
    <source>
        <strain evidence="9">Sxm20200214</strain>
        <tissue evidence="9">Leaf</tissue>
    </source>
</reference>
<dbReference type="AlphaFoldDB" id="A0A8X7QS44"/>
<evidence type="ECO:0000256" key="1">
    <source>
        <dbReference type="ARBA" id="ARBA00004229"/>
    </source>
</evidence>
<proteinExistence type="inferred from homology"/>
<dbReference type="InterPro" id="IPR018170">
    <property type="entry name" value="Aldo/ket_reductase_CS"/>
</dbReference>
<dbReference type="GO" id="GO:0007264">
    <property type="term" value="P:small GTPase-mediated signal transduction"/>
    <property type="evidence" value="ECO:0007669"/>
    <property type="project" value="InterPro"/>
</dbReference>
<organism evidence="9 10">
    <name type="scientific">Brassica carinata</name>
    <name type="common">Ethiopian mustard</name>
    <name type="synonym">Abyssinian cabbage</name>
    <dbReference type="NCBI Taxonomy" id="52824"/>
    <lineage>
        <taxon>Eukaryota</taxon>
        <taxon>Viridiplantae</taxon>
        <taxon>Streptophyta</taxon>
        <taxon>Embryophyta</taxon>
        <taxon>Tracheophyta</taxon>
        <taxon>Spermatophyta</taxon>
        <taxon>Magnoliopsida</taxon>
        <taxon>eudicotyledons</taxon>
        <taxon>Gunneridae</taxon>
        <taxon>Pentapetalae</taxon>
        <taxon>rosids</taxon>
        <taxon>malvids</taxon>
        <taxon>Brassicales</taxon>
        <taxon>Brassicaceae</taxon>
        <taxon>Brassiceae</taxon>
        <taxon>Brassica</taxon>
    </lineage>
</organism>
<protein>
    <recommendedName>
        <fullName evidence="8">NADP-dependent oxidoreductase domain-containing protein</fullName>
    </recommendedName>
</protein>
<dbReference type="InterPro" id="IPR050791">
    <property type="entry name" value="Aldo-Keto_reductase"/>
</dbReference>
<dbReference type="PROSITE" id="PS00062">
    <property type="entry name" value="ALDOKETO_REDUCTASE_2"/>
    <property type="match status" value="1"/>
</dbReference>
<dbReference type="EMBL" id="JAAMPC010000012">
    <property type="protein sequence ID" value="KAG2275347.1"/>
    <property type="molecule type" value="Genomic_DNA"/>
</dbReference>
<feature type="domain" description="NADP-dependent oxidoreductase" evidence="8">
    <location>
        <begin position="46"/>
        <end position="339"/>
    </location>
</feature>
<dbReference type="PANTHER" id="PTHR43625">
    <property type="entry name" value="AFLATOXIN B1 ALDEHYDE REDUCTASE"/>
    <property type="match status" value="1"/>
</dbReference>
<evidence type="ECO:0000256" key="5">
    <source>
        <dbReference type="ARBA" id="ARBA00022857"/>
    </source>
</evidence>
<dbReference type="SUPFAM" id="SSF51430">
    <property type="entry name" value="NAD(P)-linked oxidoreductase"/>
    <property type="match status" value="1"/>
</dbReference>
<comment type="similarity">
    <text evidence="2">Belongs to the Rab GDI family.</text>
</comment>
<dbReference type="Gene3D" id="3.50.50.60">
    <property type="entry name" value="FAD/NAD(P)-binding domain"/>
    <property type="match status" value="1"/>
</dbReference>
<dbReference type="SUPFAM" id="SSF51905">
    <property type="entry name" value="FAD/NAD(P)-binding domain"/>
    <property type="match status" value="1"/>
</dbReference>
<evidence type="ECO:0000256" key="6">
    <source>
        <dbReference type="ARBA" id="ARBA00022946"/>
    </source>
</evidence>
<dbReference type="GO" id="GO:0016491">
    <property type="term" value="F:oxidoreductase activity"/>
    <property type="evidence" value="ECO:0007669"/>
    <property type="project" value="UniProtKB-KW"/>
</dbReference>
<evidence type="ECO:0000256" key="3">
    <source>
        <dbReference type="ARBA" id="ARBA00022528"/>
    </source>
</evidence>
<dbReference type="PANTHER" id="PTHR43625:SF5">
    <property type="entry name" value="PYRIDOXAL REDUCTASE, CHLOROPLASTIC"/>
    <property type="match status" value="1"/>
</dbReference>
<dbReference type="Proteomes" id="UP000886595">
    <property type="component" value="Unassembled WGS sequence"/>
</dbReference>
<dbReference type="InterPro" id="IPR036188">
    <property type="entry name" value="FAD/NAD-bd_sf"/>
</dbReference>
<comment type="subcellular location">
    <subcellularLocation>
        <location evidence="1">Plastid</location>
        <location evidence="1">Chloroplast</location>
    </subcellularLocation>
</comment>
<sequence length="466" mass="51688">MAFTLSTTKTLTTNINCSNTTSFKPLKLPLFWPWQKVKMGPLSVSPMGFGTWAWGNQLLWGYQTSMDIQLQQAFELALENGINLFDTADSYGTGRLNGQSERLLGQFIKQSQALKGKQSEVVIATKFAAYPWRLTSGQFVNACSASLERLQIDQLGIGQLHWSTANYAPLQELALWDGLVAMYEKGLVRAVGVSNYGPQQLVKIHDYLKTRGVPLCSAQVQFSLLSYGKEQQEIKRVCDELGIRLISYSPLGLGMLTGKYSSSKLPTGPRSLLFGQILPGLEPLLVALREIAEKRGKTIPQVAINWCICKGTVPIPGIKSVRHVEDNLGAMGWILTNDEQLQLEYAAQESPRVSIVFVLHLFDPPSPVFMGSVSYVVLGTGLKECILSGLLSVDAVKVLHMDRNDYYGGESTLLNLNQQAKSARSTQMEEIWRIFRDPSQGKAIKKSKAEPTREEMLEVVSNCCRK</sequence>
<keyword evidence="10" id="KW-1185">Reference proteome</keyword>
<keyword evidence="4" id="KW-0934">Plastid</keyword>